<evidence type="ECO:0000313" key="3">
    <source>
        <dbReference type="Proteomes" id="UP000201613"/>
    </source>
</evidence>
<dbReference type="RefSeq" id="WP_093992426.1">
    <property type="nucleotide sequence ID" value="NZ_FXZK01000004.1"/>
</dbReference>
<feature type="region of interest" description="Disordered" evidence="1">
    <location>
        <begin position="113"/>
        <end position="132"/>
    </location>
</feature>
<accession>A0A238LF41</accession>
<protein>
    <recommendedName>
        <fullName evidence="4">Flagellar FliJ protein</fullName>
    </recommendedName>
</protein>
<dbReference type="AlphaFoldDB" id="A0A238LF41"/>
<organism evidence="2 3">
    <name type="scientific">Flavimaricola marinus</name>
    <dbReference type="NCBI Taxonomy" id="1819565"/>
    <lineage>
        <taxon>Bacteria</taxon>
        <taxon>Pseudomonadati</taxon>
        <taxon>Pseudomonadota</taxon>
        <taxon>Alphaproteobacteria</taxon>
        <taxon>Rhodobacterales</taxon>
        <taxon>Paracoccaceae</taxon>
        <taxon>Flavimaricola</taxon>
    </lineage>
</organism>
<dbReference type="OrthoDB" id="7861976at2"/>
<dbReference type="EMBL" id="FXZK01000004">
    <property type="protein sequence ID" value="SMY08228.1"/>
    <property type="molecule type" value="Genomic_DNA"/>
</dbReference>
<keyword evidence="3" id="KW-1185">Reference proteome</keyword>
<reference evidence="2 3" key="1">
    <citation type="submission" date="2017-05" db="EMBL/GenBank/DDBJ databases">
        <authorList>
            <person name="Song R."/>
            <person name="Chenine A.L."/>
            <person name="Ruprecht R.M."/>
        </authorList>
    </citation>
    <scope>NUCLEOTIDE SEQUENCE [LARGE SCALE GENOMIC DNA]</scope>
    <source>
        <strain evidence="2 3">CECT 8899</strain>
    </source>
</reference>
<evidence type="ECO:0000256" key="1">
    <source>
        <dbReference type="SAM" id="MobiDB-lite"/>
    </source>
</evidence>
<name>A0A238LF41_9RHOB</name>
<evidence type="ECO:0000313" key="2">
    <source>
        <dbReference type="EMBL" id="SMY08228.1"/>
    </source>
</evidence>
<proteinExistence type="predicted"/>
<dbReference type="Proteomes" id="UP000201613">
    <property type="component" value="Unassembled WGS sequence"/>
</dbReference>
<evidence type="ECO:0008006" key="4">
    <source>
        <dbReference type="Google" id="ProtNLM"/>
    </source>
</evidence>
<sequence length="132" mass="14686">MSNKARDLASLAGLTAAAYTAAQARMGALKRKETELREKLDALAASRQHDAGEAVFSDPARRAGADLLWQRWVDTRRSALNKELVNNLVAQTRAKTLLTKEFGRHEAIKGLREQASEKARAEQLRRAERNGF</sequence>
<gene>
    <name evidence="2" type="ORF">LOM8899_02378</name>
</gene>